<sequence>MSGNPITSHDPNWPLTKHPKLITERPRISQGENFTASASLENGLNHTDYDSERRPAMVQTSKATTEIIPPGSARDLELKITNIIWQTLVELIPKCRFIILTADPQKPFILGIVRLASMAFQSNIMIDVSKLEEGEPPDLLKYTLMGITTTTCRHLLIDLTSGGQESMFRLLQISKLHRHPRTRAVVVGQKNHEERVLKDVTFRNTLEALYLSLSEVHFSSLAHRDIKINQRGQKANLNPKVSINASEESINLYGKCLYCENGYAGIRLVFSWKTLLAKLPRAFQPFPSEYSMMD</sequence>
<dbReference type="AlphaFoldDB" id="A0AAN8WM03"/>
<name>A0AAN8WM03_HALRR</name>
<dbReference type="EMBL" id="JAXCGZ010017183">
    <property type="protein sequence ID" value="KAK7068607.1"/>
    <property type="molecule type" value="Genomic_DNA"/>
</dbReference>
<keyword evidence="3" id="KW-1185">Reference proteome</keyword>
<proteinExistence type="predicted"/>
<evidence type="ECO:0000313" key="3">
    <source>
        <dbReference type="Proteomes" id="UP001381693"/>
    </source>
</evidence>
<gene>
    <name evidence="2" type="ORF">SK128_005686</name>
</gene>
<accession>A0AAN8WM03</accession>
<feature type="region of interest" description="Disordered" evidence="1">
    <location>
        <begin position="42"/>
        <end position="64"/>
    </location>
</feature>
<evidence type="ECO:0000256" key="1">
    <source>
        <dbReference type="SAM" id="MobiDB-lite"/>
    </source>
</evidence>
<dbReference type="Proteomes" id="UP001381693">
    <property type="component" value="Unassembled WGS sequence"/>
</dbReference>
<organism evidence="2 3">
    <name type="scientific">Halocaridina rubra</name>
    <name type="common">Hawaiian red shrimp</name>
    <dbReference type="NCBI Taxonomy" id="373956"/>
    <lineage>
        <taxon>Eukaryota</taxon>
        <taxon>Metazoa</taxon>
        <taxon>Ecdysozoa</taxon>
        <taxon>Arthropoda</taxon>
        <taxon>Crustacea</taxon>
        <taxon>Multicrustacea</taxon>
        <taxon>Malacostraca</taxon>
        <taxon>Eumalacostraca</taxon>
        <taxon>Eucarida</taxon>
        <taxon>Decapoda</taxon>
        <taxon>Pleocyemata</taxon>
        <taxon>Caridea</taxon>
        <taxon>Atyoidea</taxon>
        <taxon>Atyidae</taxon>
        <taxon>Halocaridina</taxon>
    </lineage>
</organism>
<protein>
    <submittedName>
        <fullName evidence="2">Uncharacterized protein</fullName>
    </submittedName>
</protein>
<reference evidence="2 3" key="1">
    <citation type="submission" date="2023-11" db="EMBL/GenBank/DDBJ databases">
        <title>Halocaridina rubra genome assembly.</title>
        <authorList>
            <person name="Smith C."/>
        </authorList>
    </citation>
    <scope>NUCLEOTIDE SEQUENCE [LARGE SCALE GENOMIC DNA]</scope>
    <source>
        <strain evidence="2">EP-1</strain>
        <tissue evidence="2">Whole</tissue>
    </source>
</reference>
<comment type="caution">
    <text evidence="2">The sequence shown here is derived from an EMBL/GenBank/DDBJ whole genome shotgun (WGS) entry which is preliminary data.</text>
</comment>
<evidence type="ECO:0000313" key="2">
    <source>
        <dbReference type="EMBL" id="KAK7068607.1"/>
    </source>
</evidence>